<proteinExistence type="predicted"/>
<dbReference type="Pfam" id="PF07510">
    <property type="entry name" value="GmrSD_C"/>
    <property type="match status" value="1"/>
</dbReference>
<dbReference type="KEGG" id="psym:J1N51_11455"/>
<dbReference type="AlphaFoldDB" id="A0A975HHQ6"/>
<protein>
    <submittedName>
        <fullName evidence="3">DUF262 domain-containing protein</fullName>
    </submittedName>
</protein>
<dbReference type="PANTHER" id="PTHR37292:SF2">
    <property type="entry name" value="DUF262 DOMAIN-CONTAINING PROTEIN"/>
    <property type="match status" value="1"/>
</dbReference>
<dbReference type="Pfam" id="PF03235">
    <property type="entry name" value="GmrSD_N"/>
    <property type="match status" value="1"/>
</dbReference>
<evidence type="ECO:0000259" key="2">
    <source>
        <dbReference type="Pfam" id="PF07510"/>
    </source>
</evidence>
<evidence type="ECO:0000313" key="3">
    <source>
        <dbReference type="EMBL" id="QTH63342.1"/>
    </source>
</evidence>
<accession>A0A975HHQ6</accession>
<dbReference type="EMBL" id="CP072110">
    <property type="protein sequence ID" value="QTH63342.1"/>
    <property type="molecule type" value="Genomic_DNA"/>
</dbReference>
<evidence type="ECO:0000259" key="1">
    <source>
        <dbReference type="Pfam" id="PF03235"/>
    </source>
</evidence>
<evidence type="ECO:0000313" key="4">
    <source>
        <dbReference type="Proteomes" id="UP000682739"/>
    </source>
</evidence>
<feature type="domain" description="GmrSD restriction endonucleases N-terminal" evidence="1">
    <location>
        <begin position="9"/>
        <end position="258"/>
    </location>
</feature>
<feature type="domain" description="GmrSD restriction endonucleases C-terminal" evidence="2">
    <location>
        <begin position="475"/>
        <end position="540"/>
    </location>
</feature>
<dbReference type="RefSeq" id="WP_208831399.1">
    <property type="nucleotide sequence ID" value="NZ_CP072110.1"/>
</dbReference>
<dbReference type="InterPro" id="IPR004919">
    <property type="entry name" value="GmrSD_N"/>
</dbReference>
<reference evidence="3" key="1">
    <citation type="submission" date="2021-03" db="EMBL/GenBank/DDBJ databases">
        <title>Description of Psychrosphaera ytuae sp. nov. isolated from deep sea sediment of South China Sea.</title>
        <authorList>
            <person name="Zhang J."/>
            <person name="Xu X.-D."/>
        </authorList>
    </citation>
    <scope>NUCLEOTIDE SEQUENCE</scope>
    <source>
        <strain evidence="3">MTZ26</strain>
    </source>
</reference>
<dbReference type="PANTHER" id="PTHR37292">
    <property type="entry name" value="VNG6097C"/>
    <property type="match status" value="1"/>
</dbReference>
<dbReference type="InterPro" id="IPR011089">
    <property type="entry name" value="GmrSD_C"/>
</dbReference>
<sequence length="595" mass="69711">MAYQIPITIKDAINNIRKRHYVLPAIQREFVWDTGQIETLFDSLMRDYPISTFLFWKVDKNKVKDFQFYEFLKNYHEKDSRHNLKADLSDEEDIIALLDGQQRMTSMYVALTGSYSKKMPYYRKSSSHAYPKKKLYLNLLKSSDDIEVEYDFKFLTESDAKPKEGYYWFECGKILEFSDVSKVMEYMMLEGLTDTSKYSQESTTFALRTLNEFFNVVHQKGTISYYEEKGEELDKVLQIFIRINSGGTKLSYSDLLLSIATAQWQEKDAREVIHDFVDDINQIGDGFSFNKDLVLKACLVLADFKDVKFKVDNFNKANMAKIEENWDEASGALKLAIELVSKIGYSRDNLLATNTIIPIAYFIYKNRLDSKILHSAEREKDRKAIREWLARVLLKGTFGGQPDNIYPAMRELINDNLGKFPLAETIAYYRGRRKTISFTEDDIESLLDLQYGKAKTYCALTLLYPGLNYTFKYHQDHIHPKSLFKKRNMRKLGFSEDQIERYNDSVNELANLQLLHATTNIEKSNKPFKEWLKAEYESESDQQSFLRQHYIDSEESLEFEDYLIFNENRRKKLKSTLIKMLDVTVHHDAEEVAEA</sequence>
<name>A0A975HHQ6_9GAMM</name>
<organism evidence="3 4">
    <name type="scientific">Psychrosphaera ytuae</name>
    <dbReference type="NCBI Taxonomy" id="2820710"/>
    <lineage>
        <taxon>Bacteria</taxon>
        <taxon>Pseudomonadati</taxon>
        <taxon>Pseudomonadota</taxon>
        <taxon>Gammaproteobacteria</taxon>
        <taxon>Alteromonadales</taxon>
        <taxon>Pseudoalteromonadaceae</taxon>
        <taxon>Psychrosphaera</taxon>
    </lineage>
</organism>
<keyword evidence="4" id="KW-1185">Reference proteome</keyword>
<dbReference type="Proteomes" id="UP000682739">
    <property type="component" value="Chromosome"/>
</dbReference>
<gene>
    <name evidence="3" type="ORF">J1N51_11455</name>
</gene>